<sequence length="48" mass="5670">MNVLIFCDVFFYVSVYSIICQYNASISNCRSGFRWQSPWCVIEVKSKH</sequence>
<dbReference type="AlphaFoldDB" id="A0A6G0VSC3"/>
<evidence type="ECO:0000313" key="2">
    <source>
        <dbReference type="Proteomes" id="UP000478052"/>
    </source>
</evidence>
<keyword evidence="2" id="KW-1185">Reference proteome</keyword>
<gene>
    <name evidence="1" type="ORF">FWK35_00039159</name>
</gene>
<dbReference type="Proteomes" id="UP000478052">
    <property type="component" value="Unassembled WGS sequence"/>
</dbReference>
<evidence type="ECO:0000313" key="1">
    <source>
        <dbReference type="EMBL" id="KAF0707605.1"/>
    </source>
</evidence>
<organism evidence="1 2">
    <name type="scientific">Aphis craccivora</name>
    <name type="common">Cowpea aphid</name>
    <dbReference type="NCBI Taxonomy" id="307492"/>
    <lineage>
        <taxon>Eukaryota</taxon>
        <taxon>Metazoa</taxon>
        <taxon>Ecdysozoa</taxon>
        <taxon>Arthropoda</taxon>
        <taxon>Hexapoda</taxon>
        <taxon>Insecta</taxon>
        <taxon>Pterygota</taxon>
        <taxon>Neoptera</taxon>
        <taxon>Paraneoptera</taxon>
        <taxon>Hemiptera</taxon>
        <taxon>Sternorrhyncha</taxon>
        <taxon>Aphidomorpha</taxon>
        <taxon>Aphidoidea</taxon>
        <taxon>Aphididae</taxon>
        <taxon>Aphidini</taxon>
        <taxon>Aphis</taxon>
        <taxon>Aphis</taxon>
    </lineage>
</organism>
<proteinExistence type="predicted"/>
<accession>A0A6G0VSC3</accession>
<reference evidence="1 2" key="1">
    <citation type="submission" date="2019-08" db="EMBL/GenBank/DDBJ databases">
        <title>Whole genome of Aphis craccivora.</title>
        <authorList>
            <person name="Voronova N.V."/>
            <person name="Shulinski R.S."/>
            <person name="Bandarenka Y.V."/>
            <person name="Zhorov D.G."/>
            <person name="Warner D."/>
        </authorList>
    </citation>
    <scope>NUCLEOTIDE SEQUENCE [LARGE SCALE GENOMIC DNA]</scope>
    <source>
        <strain evidence="1">180601</strain>
        <tissue evidence="1">Whole Body</tissue>
    </source>
</reference>
<comment type="caution">
    <text evidence="1">The sequence shown here is derived from an EMBL/GenBank/DDBJ whole genome shotgun (WGS) entry which is preliminary data.</text>
</comment>
<dbReference type="EMBL" id="VUJU01012471">
    <property type="protein sequence ID" value="KAF0707605.1"/>
    <property type="molecule type" value="Genomic_DNA"/>
</dbReference>
<protein>
    <submittedName>
        <fullName evidence="1">Uncharacterized protein</fullName>
    </submittedName>
</protein>
<name>A0A6G0VSC3_APHCR</name>